<dbReference type="PANTHER" id="PTHR47357:SF1">
    <property type="entry name" value="SPINDLE POLE BODY COMPONENT 110"/>
    <property type="match status" value="1"/>
</dbReference>
<sequence length="218" mass="25395">MTNISHNLKVTREENEYLKVKLSQVSNEVGMAHNRVQEFKADSSQLIEKHNEREAEISALTQMHEGYHTESSNLELELDSLQNHKRDLEEKIKSSTTEAKELGQHNSGLQNQIFEHEMKSKERQEELSAILKKLKDNENESSSKISDLTSQINNLLNDIEQNSEYVIQIQTLKEKIDIKALEQERILEDRENLAMQIRTLEYEINTIKNKMSDLAYLK</sequence>
<dbReference type="SUPFAM" id="SSF57997">
    <property type="entry name" value="Tropomyosin"/>
    <property type="match status" value="1"/>
</dbReference>
<accession>A0AAN9FN49</accession>
<dbReference type="AlphaFoldDB" id="A0AAN9FN49"/>
<protein>
    <submittedName>
        <fullName evidence="2">Uncharacterized protein</fullName>
    </submittedName>
</protein>
<feature type="coiled-coil region" evidence="1">
    <location>
        <begin position="71"/>
        <end position="105"/>
    </location>
</feature>
<name>A0AAN9FN49_CLITE</name>
<proteinExistence type="predicted"/>
<organism evidence="2 3">
    <name type="scientific">Clitoria ternatea</name>
    <name type="common">Butterfly pea</name>
    <dbReference type="NCBI Taxonomy" id="43366"/>
    <lineage>
        <taxon>Eukaryota</taxon>
        <taxon>Viridiplantae</taxon>
        <taxon>Streptophyta</taxon>
        <taxon>Embryophyta</taxon>
        <taxon>Tracheophyta</taxon>
        <taxon>Spermatophyta</taxon>
        <taxon>Magnoliopsida</taxon>
        <taxon>eudicotyledons</taxon>
        <taxon>Gunneridae</taxon>
        <taxon>Pentapetalae</taxon>
        <taxon>rosids</taxon>
        <taxon>fabids</taxon>
        <taxon>Fabales</taxon>
        <taxon>Fabaceae</taxon>
        <taxon>Papilionoideae</taxon>
        <taxon>50 kb inversion clade</taxon>
        <taxon>NPAAA clade</taxon>
        <taxon>indigoferoid/millettioid clade</taxon>
        <taxon>Phaseoleae</taxon>
        <taxon>Clitoria</taxon>
    </lineage>
</organism>
<evidence type="ECO:0000313" key="3">
    <source>
        <dbReference type="Proteomes" id="UP001359559"/>
    </source>
</evidence>
<keyword evidence="1" id="KW-0175">Coiled coil</keyword>
<dbReference type="Gene3D" id="1.10.287.1490">
    <property type="match status" value="1"/>
</dbReference>
<dbReference type="GO" id="GO:0005200">
    <property type="term" value="F:structural constituent of cytoskeleton"/>
    <property type="evidence" value="ECO:0007669"/>
    <property type="project" value="TreeGrafter"/>
</dbReference>
<dbReference type="Proteomes" id="UP001359559">
    <property type="component" value="Unassembled WGS sequence"/>
</dbReference>
<gene>
    <name evidence="2" type="ORF">RJT34_23693</name>
</gene>
<dbReference type="GO" id="GO:0005856">
    <property type="term" value="C:cytoskeleton"/>
    <property type="evidence" value="ECO:0007669"/>
    <property type="project" value="TreeGrafter"/>
</dbReference>
<dbReference type="EMBL" id="JAYKXN010000006">
    <property type="protein sequence ID" value="KAK7278659.1"/>
    <property type="molecule type" value="Genomic_DNA"/>
</dbReference>
<evidence type="ECO:0000256" key="1">
    <source>
        <dbReference type="SAM" id="Coils"/>
    </source>
</evidence>
<evidence type="ECO:0000313" key="2">
    <source>
        <dbReference type="EMBL" id="KAK7278659.1"/>
    </source>
</evidence>
<dbReference type="PANTHER" id="PTHR47357">
    <property type="entry name" value="COP1-INTERACTIVE PROTEIN 1"/>
    <property type="match status" value="1"/>
</dbReference>
<reference evidence="2 3" key="1">
    <citation type="submission" date="2024-01" db="EMBL/GenBank/DDBJ databases">
        <title>The genomes of 5 underutilized Papilionoideae crops provide insights into root nodulation and disease resistance.</title>
        <authorList>
            <person name="Yuan L."/>
        </authorList>
    </citation>
    <scope>NUCLEOTIDE SEQUENCE [LARGE SCALE GENOMIC DNA]</scope>
    <source>
        <strain evidence="2">LY-2023</strain>
        <tissue evidence="2">Leaf</tissue>
    </source>
</reference>
<comment type="caution">
    <text evidence="2">The sequence shown here is derived from an EMBL/GenBank/DDBJ whole genome shotgun (WGS) entry which is preliminary data.</text>
</comment>
<keyword evidence="3" id="KW-1185">Reference proteome</keyword>